<keyword evidence="3" id="KW-1185">Reference proteome</keyword>
<feature type="domain" description="DSBA-like thioredoxin" evidence="1">
    <location>
        <begin position="3"/>
        <end position="204"/>
    </location>
</feature>
<organism evidence="2 3">
    <name type="scientific">Thermoactinomyces intermedius</name>
    <dbReference type="NCBI Taxonomy" id="2024"/>
    <lineage>
        <taxon>Bacteria</taxon>
        <taxon>Bacillati</taxon>
        <taxon>Bacillota</taxon>
        <taxon>Bacilli</taxon>
        <taxon>Bacillales</taxon>
        <taxon>Thermoactinomycetaceae</taxon>
        <taxon>Thermoactinomyces</taxon>
    </lineage>
</organism>
<sequence length="210" mass="24220">MDIEVYHDLTCPWCRIGHKNLKDAMQEWTEQSGEPFEIKYRSYMLYPEIPPRGVLFMDMMVRKMGNMSRAYQALEQISRAGAPVGLKFKFDRIEWLPNTMAPHMLLKWTDPGKKTEMAEKLYQAYFEQGHNIGDMDVLTGIAESVGYDANEAREALLDERIRHEVEKDLERAGNSGIQSIPFFIIQGRLAMAGAHPKDNFLRAFQEVKVS</sequence>
<evidence type="ECO:0000313" key="3">
    <source>
        <dbReference type="Proteomes" id="UP000633619"/>
    </source>
</evidence>
<accession>A0A8I1ACK6</accession>
<reference evidence="2 3" key="1">
    <citation type="submission" date="2020-12" db="EMBL/GenBank/DDBJ databases">
        <title>WGS of Thermoactinomyces spp.</title>
        <authorList>
            <person name="Cheng K."/>
        </authorList>
    </citation>
    <scope>NUCLEOTIDE SEQUENCE [LARGE SCALE GENOMIC DNA]</scope>
    <source>
        <strain evidence="3">CICC 10671\DSM 43846</strain>
    </source>
</reference>
<dbReference type="RefSeq" id="WP_181732104.1">
    <property type="nucleotide sequence ID" value="NZ_JACEIR010000005.1"/>
</dbReference>
<dbReference type="Proteomes" id="UP000633619">
    <property type="component" value="Unassembled WGS sequence"/>
</dbReference>
<dbReference type="PANTHER" id="PTHR13887:SF41">
    <property type="entry name" value="THIOREDOXIN SUPERFAMILY PROTEIN"/>
    <property type="match status" value="1"/>
</dbReference>
<dbReference type="Pfam" id="PF01323">
    <property type="entry name" value="DSBA"/>
    <property type="match status" value="1"/>
</dbReference>
<dbReference type="GO" id="GO:0016491">
    <property type="term" value="F:oxidoreductase activity"/>
    <property type="evidence" value="ECO:0007669"/>
    <property type="project" value="InterPro"/>
</dbReference>
<dbReference type="PANTHER" id="PTHR13887">
    <property type="entry name" value="GLUTATHIONE S-TRANSFERASE KAPPA"/>
    <property type="match status" value="1"/>
</dbReference>
<gene>
    <name evidence="2" type="ORF">I8U20_08765</name>
</gene>
<dbReference type="InterPro" id="IPR036249">
    <property type="entry name" value="Thioredoxin-like_sf"/>
</dbReference>
<dbReference type="Gene3D" id="3.40.30.10">
    <property type="entry name" value="Glutaredoxin"/>
    <property type="match status" value="1"/>
</dbReference>
<evidence type="ECO:0000259" key="1">
    <source>
        <dbReference type="Pfam" id="PF01323"/>
    </source>
</evidence>
<protein>
    <submittedName>
        <fullName evidence="2">DsbA family oxidoreductase</fullName>
    </submittedName>
</protein>
<proteinExistence type="predicted"/>
<name>A0A8I1ACK6_THEIN</name>
<dbReference type="InterPro" id="IPR001853">
    <property type="entry name" value="DSBA-like_thioredoxin_dom"/>
</dbReference>
<dbReference type="EMBL" id="JAECVW010000004">
    <property type="protein sequence ID" value="MBH8595421.1"/>
    <property type="molecule type" value="Genomic_DNA"/>
</dbReference>
<dbReference type="AlphaFoldDB" id="A0A8I1ACK6"/>
<evidence type="ECO:0000313" key="2">
    <source>
        <dbReference type="EMBL" id="MBH8595421.1"/>
    </source>
</evidence>
<comment type="caution">
    <text evidence="2">The sequence shown here is derived from an EMBL/GenBank/DDBJ whole genome shotgun (WGS) entry which is preliminary data.</text>
</comment>
<dbReference type="CDD" id="cd03024">
    <property type="entry name" value="DsbA_FrnE"/>
    <property type="match status" value="1"/>
</dbReference>
<dbReference type="SUPFAM" id="SSF52833">
    <property type="entry name" value="Thioredoxin-like"/>
    <property type="match status" value="1"/>
</dbReference>